<reference evidence="2" key="1">
    <citation type="submission" date="2023-08" db="EMBL/GenBank/DDBJ databases">
        <title>A de novo genome assembly of Solanum verrucosum Schlechtendal, a Mexican diploid species geographically isolated from the other diploid A-genome species in potato relatives.</title>
        <authorList>
            <person name="Hosaka K."/>
        </authorList>
    </citation>
    <scope>NUCLEOTIDE SEQUENCE</scope>
    <source>
        <tissue evidence="2">Young leaves</tissue>
    </source>
</reference>
<evidence type="ECO:0008006" key="4">
    <source>
        <dbReference type="Google" id="ProtNLM"/>
    </source>
</evidence>
<evidence type="ECO:0000313" key="2">
    <source>
        <dbReference type="EMBL" id="WMV54708.1"/>
    </source>
</evidence>
<keyword evidence="1" id="KW-1133">Transmembrane helix</keyword>
<organism evidence="2 3">
    <name type="scientific">Solanum verrucosum</name>
    <dbReference type="NCBI Taxonomy" id="315347"/>
    <lineage>
        <taxon>Eukaryota</taxon>
        <taxon>Viridiplantae</taxon>
        <taxon>Streptophyta</taxon>
        <taxon>Embryophyta</taxon>
        <taxon>Tracheophyta</taxon>
        <taxon>Spermatophyta</taxon>
        <taxon>Magnoliopsida</taxon>
        <taxon>eudicotyledons</taxon>
        <taxon>Gunneridae</taxon>
        <taxon>Pentapetalae</taxon>
        <taxon>asterids</taxon>
        <taxon>lamiids</taxon>
        <taxon>Solanales</taxon>
        <taxon>Solanaceae</taxon>
        <taxon>Solanoideae</taxon>
        <taxon>Solaneae</taxon>
        <taxon>Solanum</taxon>
    </lineage>
</organism>
<gene>
    <name evidence="2" type="ORF">MTR67_048093</name>
</gene>
<dbReference type="EMBL" id="CP133622">
    <property type="protein sequence ID" value="WMV54708.1"/>
    <property type="molecule type" value="Genomic_DNA"/>
</dbReference>
<evidence type="ECO:0000256" key="1">
    <source>
        <dbReference type="SAM" id="Phobius"/>
    </source>
</evidence>
<evidence type="ECO:0000313" key="3">
    <source>
        <dbReference type="Proteomes" id="UP001234989"/>
    </source>
</evidence>
<accession>A0AAF0ZYV1</accession>
<sequence length="194" mass="22378">MASRVTDFTRMNPPEFYGSKVEEDPQEFIDEVYKIMIIMGVTQVEKAELAAYNLKGVAQILYNQWKEGREAKVLEFINIRQGSMSVAEYDLKFNELSKYDPTMVVNSRAKNSMFVSSVSEMVVKECPTAMIIHDMDISRLMRYSGILHNVVINTGKGRDVWLFLARIWILDAIIVPRFILVFPIMHLRYVALAK</sequence>
<dbReference type="Proteomes" id="UP001234989">
    <property type="component" value="Chromosome 11"/>
</dbReference>
<proteinExistence type="predicted"/>
<keyword evidence="1" id="KW-0472">Membrane</keyword>
<protein>
    <recommendedName>
        <fullName evidence="4">Gag-pol polyprotein</fullName>
    </recommendedName>
</protein>
<keyword evidence="3" id="KW-1185">Reference proteome</keyword>
<name>A0AAF0ZYV1_SOLVR</name>
<keyword evidence="1" id="KW-0812">Transmembrane</keyword>
<feature type="transmembrane region" description="Helical" evidence="1">
    <location>
        <begin position="163"/>
        <end position="185"/>
    </location>
</feature>
<dbReference type="AlphaFoldDB" id="A0AAF0ZYV1"/>